<evidence type="ECO:0000256" key="1">
    <source>
        <dbReference type="ARBA" id="ARBA00004429"/>
    </source>
</evidence>
<comment type="similarity">
    <text evidence="10">Belongs to the methyl-accepting chemotaxis (MCP) protein family.</text>
</comment>
<dbReference type="RefSeq" id="WP_111983771.1">
    <property type="nucleotide sequence ID" value="NZ_NFZS01000004.1"/>
</dbReference>
<evidence type="ECO:0000256" key="4">
    <source>
        <dbReference type="ARBA" id="ARBA00022500"/>
    </source>
</evidence>
<evidence type="ECO:0000313" key="16">
    <source>
        <dbReference type="Proteomes" id="UP000248926"/>
    </source>
</evidence>
<dbReference type="PANTHER" id="PTHR43531:SF14">
    <property type="entry name" value="METHYL-ACCEPTING CHEMOTAXIS PROTEIN I-RELATED"/>
    <property type="match status" value="1"/>
</dbReference>
<evidence type="ECO:0000259" key="14">
    <source>
        <dbReference type="PROSITE" id="PS50885"/>
    </source>
</evidence>
<evidence type="ECO:0000256" key="8">
    <source>
        <dbReference type="ARBA" id="ARBA00023136"/>
    </source>
</evidence>
<dbReference type="OrthoDB" id="8744489at2"/>
<evidence type="ECO:0000256" key="10">
    <source>
        <dbReference type="ARBA" id="ARBA00029447"/>
    </source>
</evidence>
<keyword evidence="9 11" id="KW-0807">Transducer</keyword>
<evidence type="ECO:0000256" key="5">
    <source>
        <dbReference type="ARBA" id="ARBA00022519"/>
    </source>
</evidence>
<dbReference type="InterPro" id="IPR004089">
    <property type="entry name" value="MCPsignal_dom"/>
</dbReference>
<accession>A0A328NZN1</accession>
<proteinExistence type="inferred from homology"/>
<dbReference type="GO" id="GO:0004888">
    <property type="term" value="F:transmembrane signaling receptor activity"/>
    <property type="evidence" value="ECO:0007669"/>
    <property type="project" value="InterPro"/>
</dbReference>
<dbReference type="PRINTS" id="PR00260">
    <property type="entry name" value="CHEMTRNSDUCR"/>
</dbReference>
<dbReference type="SMART" id="SM00283">
    <property type="entry name" value="MA"/>
    <property type="match status" value="1"/>
</dbReference>
<dbReference type="AlphaFoldDB" id="A0A328NZN1"/>
<keyword evidence="2" id="KW-1003">Cell membrane</keyword>
<dbReference type="GO" id="GO:0006935">
    <property type="term" value="P:chemotaxis"/>
    <property type="evidence" value="ECO:0007669"/>
    <property type="project" value="UniProtKB-KW"/>
</dbReference>
<evidence type="ECO:0000256" key="6">
    <source>
        <dbReference type="ARBA" id="ARBA00022692"/>
    </source>
</evidence>
<keyword evidence="7 12" id="KW-1133">Transmembrane helix</keyword>
<evidence type="ECO:0000256" key="7">
    <source>
        <dbReference type="ARBA" id="ARBA00022989"/>
    </source>
</evidence>
<name>A0A328NZN1_9GAMM</name>
<dbReference type="InterPro" id="IPR051310">
    <property type="entry name" value="MCP_chemotaxis"/>
</dbReference>
<keyword evidence="4" id="KW-0145">Chemotaxis</keyword>
<evidence type="ECO:0000256" key="11">
    <source>
        <dbReference type="PROSITE-ProRule" id="PRU00284"/>
    </source>
</evidence>
<evidence type="ECO:0000256" key="9">
    <source>
        <dbReference type="ARBA" id="ARBA00023224"/>
    </source>
</evidence>
<dbReference type="Proteomes" id="UP000248926">
    <property type="component" value="Unassembled WGS sequence"/>
</dbReference>
<dbReference type="InterPro" id="IPR003122">
    <property type="entry name" value="Tar_rcpt_lig-bd"/>
</dbReference>
<keyword evidence="3" id="KW-0488">Methylation</keyword>
<dbReference type="Pfam" id="PF02203">
    <property type="entry name" value="TarH"/>
    <property type="match status" value="1"/>
</dbReference>
<evidence type="ECO:0000259" key="13">
    <source>
        <dbReference type="PROSITE" id="PS50111"/>
    </source>
</evidence>
<dbReference type="Pfam" id="PF00015">
    <property type="entry name" value="MCPsignal"/>
    <property type="match status" value="1"/>
</dbReference>
<protein>
    <recommendedName>
        <fullName evidence="17">Methyl-accepting chemotaxis protein</fullName>
    </recommendedName>
</protein>
<dbReference type="InterPro" id="IPR004090">
    <property type="entry name" value="Chemotax_Me-accpt_rcpt"/>
</dbReference>
<keyword evidence="8 12" id="KW-0472">Membrane</keyword>
<evidence type="ECO:0000256" key="2">
    <source>
        <dbReference type="ARBA" id="ARBA00022475"/>
    </source>
</evidence>
<keyword evidence="6 12" id="KW-0812">Transmembrane</keyword>
<dbReference type="InterPro" id="IPR003660">
    <property type="entry name" value="HAMP_dom"/>
</dbReference>
<gene>
    <name evidence="15" type="ORF">CA260_14470</name>
</gene>
<dbReference type="PANTHER" id="PTHR43531">
    <property type="entry name" value="PROTEIN ICFG"/>
    <property type="match status" value="1"/>
</dbReference>
<dbReference type="GO" id="GO:0007165">
    <property type="term" value="P:signal transduction"/>
    <property type="evidence" value="ECO:0007669"/>
    <property type="project" value="UniProtKB-KW"/>
</dbReference>
<dbReference type="SUPFAM" id="SSF58104">
    <property type="entry name" value="Methyl-accepting chemotaxis protein (MCP) signaling domain"/>
    <property type="match status" value="1"/>
</dbReference>
<dbReference type="CDD" id="cd06225">
    <property type="entry name" value="HAMP"/>
    <property type="match status" value="1"/>
</dbReference>
<organism evidence="15 16">
    <name type="scientific">Dyella jiangningensis</name>
    <dbReference type="NCBI Taxonomy" id="1379159"/>
    <lineage>
        <taxon>Bacteria</taxon>
        <taxon>Pseudomonadati</taxon>
        <taxon>Pseudomonadota</taxon>
        <taxon>Gammaproteobacteria</taxon>
        <taxon>Lysobacterales</taxon>
        <taxon>Rhodanobacteraceae</taxon>
        <taxon>Dyella</taxon>
    </lineage>
</organism>
<dbReference type="SMART" id="SM00304">
    <property type="entry name" value="HAMP"/>
    <property type="match status" value="1"/>
</dbReference>
<comment type="subcellular location">
    <subcellularLocation>
        <location evidence="1">Cell inner membrane</location>
        <topology evidence="1">Multi-pass membrane protein</topology>
    </subcellularLocation>
</comment>
<feature type="domain" description="Methyl-accepting transducer" evidence="13">
    <location>
        <begin position="164"/>
        <end position="393"/>
    </location>
</feature>
<dbReference type="Pfam" id="PF00672">
    <property type="entry name" value="HAMP"/>
    <property type="match status" value="1"/>
</dbReference>
<dbReference type="GO" id="GO:0005886">
    <property type="term" value="C:plasma membrane"/>
    <property type="evidence" value="ECO:0007669"/>
    <property type="project" value="UniProtKB-SubCell"/>
</dbReference>
<reference evidence="15 16" key="1">
    <citation type="journal article" date="2018" name="Genet. Mol. Biol.">
        <title>The genome sequence of Dyella jiangningensis FCAV SCS01 from a lignocellulose-decomposing microbial consortium metagenome reveals potential for biotechnological applications.</title>
        <authorList>
            <person name="Desiderato J.G."/>
            <person name="Alvarenga D.O."/>
            <person name="Constancio M.T.L."/>
            <person name="Alves L.M.C."/>
            <person name="Varani A.M."/>
        </authorList>
    </citation>
    <scope>NUCLEOTIDE SEQUENCE [LARGE SCALE GENOMIC DNA]</scope>
    <source>
        <strain evidence="15 16">FCAV SCS01</strain>
    </source>
</reference>
<dbReference type="PROSITE" id="PS50885">
    <property type="entry name" value="HAMP"/>
    <property type="match status" value="1"/>
</dbReference>
<evidence type="ECO:0000256" key="12">
    <source>
        <dbReference type="SAM" id="Phobius"/>
    </source>
</evidence>
<evidence type="ECO:0000256" key="3">
    <source>
        <dbReference type="ARBA" id="ARBA00022481"/>
    </source>
</evidence>
<keyword evidence="5" id="KW-0997">Cell inner membrane</keyword>
<feature type="transmembrane region" description="Helical" evidence="12">
    <location>
        <begin position="12"/>
        <end position="32"/>
    </location>
</feature>
<feature type="domain" description="HAMP" evidence="14">
    <location>
        <begin position="107"/>
        <end position="159"/>
    </location>
</feature>
<evidence type="ECO:0008006" key="17">
    <source>
        <dbReference type="Google" id="ProtNLM"/>
    </source>
</evidence>
<comment type="caution">
    <text evidence="15">The sequence shown here is derived from an EMBL/GenBank/DDBJ whole genome shotgun (WGS) entry which is preliminary data.</text>
</comment>
<dbReference type="EMBL" id="NFZS01000004">
    <property type="protein sequence ID" value="RAO75289.1"/>
    <property type="molecule type" value="Genomic_DNA"/>
</dbReference>
<feature type="transmembrane region" description="Helical" evidence="12">
    <location>
        <begin position="86"/>
        <end position="106"/>
    </location>
</feature>
<evidence type="ECO:0000313" key="15">
    <source>
        <dbReference type="EMBL" id="RAO75289.1"/>
    </source>
</evidence>
<keyword evidence="16" id="KW-1185">Reference proteome</keyword>
<sequence>MIRYTIKVRMGLRLGLVLLFLVVTGLVGLYGIDRANANTDEVYREASSVFAQLQAGHPDLSLTAARQSLEAGAQKHAAQGHDIRNVALGVVLAGLLLSVIFDGIFVRSVTVRLRDALALARMVADGRLDNRIPALYSDEIGELRAAFRDMDERLANVIRKVRDGAGAVNVAAQQLVKDNQGLSGQLSEDASGLRDTAEDMDAVSASVEETAEHARHADRLAADARVCAEDGGEVVSQMQQAMVAIGHSSGRIDDIVGLIDAIAFQTRLLALNAAVEAARAGEHGRGFAVVAGEVRDLAQRCTVAAGEIKQLIADSREKIADGTQLASRSGDTLARIVHSVRELTDVVGHIARASAQQSHGVGKASMALNRIDEAMRAHESLLRQASEASRHMLAQADGLADNVAYFTFTRA</sequence>
<dbReference type="Gene3D" id="1.10.287.950">
    <property type="entry name" value="Methyl-accepting chemotaxis protein"/>
    <property type="match status" value="1"/>
</dbReference>
<dbReference type="PROSITE" id="PS50111">
    <property type="entry name" value="CHEMOTAXIS_TRANSDUC_2"/>
    <property type="match status" value="1"/>
</dbReference>
<dbReference type="FunFam" id="1.10.287.950:FF:000001">
    <property type="entry name" value="Methyl-accepting chemotaxis sensory transducer"/>
    <property type="match status" value="1"/>
</dbReference>